<dbReference type="InterPro" id="IPR008585">
    <property type="entry name" value="Gamma_PGA_hydro"/>
</dbReference>
<dbReference type="InterPro" id="IPR038128">
    <property type="entry name" value="Gamma_PGA_hydro_sf"/>
</dbReference>
<dbReference type="Gene3D" id="3.40.630.100">
    <property type="entry name" value="Poly-gamma-glutamate hydrolase, zinc-binding motif"/>
    <property type="match status" value="1"/>
</dbReference>
<gene>
    <name evidence="1" type="ORF">Goe2_c16300</name>
</gene>
<dbReference type="Pfam" id="PF05908">
    <property type="entry name" value="Gamma_PGA_hydro"/>
    <property type="match status" value="1"/>
</dbReference>
<accession>A0A217EQS0</accession>
<organism evidence="1 2">
    <name type="scientific">Bacillus phage vB_BsuM-Goe2</name>
    <dbReference type="NCBI Taxonomy" id="1933062"/>
    <lineage>
        <taxon>Viruses</taxon>
        <taxon>Duplodnaviria</taxon>
        <taxon>Heunggongvirae</taxon>
        <taxon>Uroviricota</taxon>
        <taxon>Caudoviricetes</taxon>
        <taxon>Herelleviridae</taxon>
        <taxon>Spounavirinae</taxon>
        <taxon>Okubovirus</taxon>
        <taxon>Okubovirus camphawk</taxon>
    </lineage>
</organism>
<evidence type="ECO:0008006" key="3">
    <source>
        <dbReference type="Google" id="ProtNLM"/>
    </source>
</evidence>
<evidence type="ECO:0000313" key="2">
    <source>
        <dbReference type="Proteomes" id="UP000224660"/>
    </source>
</evidence>
<name>A0A217EQS0_9CAUD</name>
<evidence type="ECO:0000313" key="1">
    <source>
        <dbReference type="EMBL" id="APZ82399.1"/>
    </source>
</evidence>
<protein>
    <recommendedName>
        <fullName evidence="3">Poly-gamma-glutamate hydrolase</fullName>
    </recommendedName>
</protein>
<dbReference type="EMBL" id="KY368639">
    <property type="protein sequence ID" value="APZ82399.1"/>
    <property type="molecule type" value="Genomic_DNA"/>
</dbReference>
<dbReference type="Proteomes" id="UP000224660">
    <property type="component" value="Segment"/>
</dbReference>
<reference evidence="1 2" key="1">
    <citation type="journal article" date="2017" name="Viruses">
        <title>Characterization of Bacillus subtilis Viruses vB_BsuM-Goe2 and vB_BsuM-Goe3.</title>
        <authorList>
            <person name="Willms I.M."/>
            <person name="Hoppert M."/>
            <person name="Hertel R."/>
        </authorList>
    </citation>
    <scope>NUCLEOTIDE SEQUENCE [LARGE SCALE GENOMIC DNA]</scope>
</reference>
<proteinExistence type="predicted"/>
<sequence length="206" mass="22522">MADTYKSYNEMAAVEGPGAFRIRYVHYGYLGLIVLAIHGGGIEGGTSEIAEEAAHGIYSLYAFEGRKASGNSKLHLTSTVFDAPYARDIVRQHDKTLSVHGYEGEEGVKHTLIGGTDRLAVQRMYESLTDFGFSASIVEEGGHLGGTDPDNIANLGVTGCSVQLEISLAQRKAMFDRFTLDGRPQSKNAEFDQYLQAIHMFSETFE</sequence>